<reference evidence="2" key="2">
    <citation type="submission" date="2010-04" db="EMBL/GenBank/DDBJ databases">
        <authorList>
            <person name="Buell R."/>
            <person name="Hamilton J."/>
            <person name="Hostetler J."/>
        </authorList>
    </citation>
    <scope>NUCLEOTIDE SEQUENCE [LARGE SCALE GENOMIC DNA]</scope>
    <source>
        <strain evidence="2">DAOM:BR144</strain>
    </source>
</reference>
<accession>K3WBG6</accession>
<dbReference type="AlphaFoldDB" id="K3WBG6"/>
<name>K3WBG6_GLOUD</name>
<dbReference type="eggNOG" id="ENOG502S6EA">
    <property type="taxonomic scope" value="Eukaryota"/>
</dbReference>
<dbReference type="Proteomes" id="UP000019132">
    <property type="component" value="Unassembled WGS sequence"/>
</dbReference>
<sequence length="150" mass="16646">MEDSIATKHVRWGAVSVLEFSVGYSACSVPGSAGPPIGLKGLPISHSVIGLAGDNAQDDSEKDAVKRTRQDMWLCPMERAKIVAEEDGLQISEITAICSDVRATLDARAISKFDHLTQHMMQSLEMNRLDDLRKLRDSYHHVNRKKIVLF</sequence>
<organism evidence="1 2">
    <name type="scientific">Globisporangium ultimum (strain ATCC 200006 / CBS 805.95 / DAOM BR144)</name>
    <name type="common">Pythium ultimum</name>
    <dbReference type="NCBI Taxonomy" id="431595"/>
    <lineage>
        <taxon>Eukaryota</taxon>
        <taxon>Sar</taxon>
        <taxon>Stramenopiles</taxon>
        <taxon>Oomycota</taxon>
        <taxon>Peronosporomycetes</taxon>
        <taxon>Pythiales</taxon>
        <taxon>Pythiaceae</taxon>
        <taxon>Globisporangium</taxon>
    </lineage>
</organism>
<dbReference type="HOGENOM" id="CLU_131808_0_0_1"/>
<dbReference type="EnsemblProtists" id="PYU1_T002307">
    <property type="protein sequence ID" value="PYU1_T002307"/>
    <property type="gene ID" value="PYU1_G002304"/>
</dbReference>
<evidence type="ECO:0000313" key="2">
    <source>
        <dbReference type="Proteomes" id="UP000019132"/>
    </source>
</evidence>
<protein>
    <submittedName>
        <fullName evidence="1">Uncharacterized protein</fullName>
    </submittedName>
</protein>
<dbReference type="VEuPathDB" id="FungiDB:PYU1_G002304"/>
<reference evidence="2" key="1">
    <citation type="journal article" date="2010" name="Genome Biol.">
        <title>Genome sequence of the necrotrophic plant pathogen Pythium ultimum reveals original pathogenicity mechanisms and effector repertoire.</title>
        <authorList>
            <person name="Levesque C.A."/>
            <person name="Brouwer H."/>
            <person name="Cano L."/>
            <person name="Hamilton J.P."/>
            <person name="Holt C."/>
            <person name="Huitema E."/>
            <person name="Raffaele S."/>
            <person name="Robideau G.P."/>
            <person name="Thines M."/>
            <person name="Win J."/>
            <person name="Zerillo M.M."/>
            <person name="Beakes G.W."/>
            <person name="Boore J.L."/>
            <person name="Busam D."/>
            <person name="Dumas B."/>
            <person name="Ferriera S."/>
            <person name="Fuerstenberg S.I."/>
            <person name="Gachon C.M."/>
            <person name="Gaulin E."/>
            <person name="Govers F."/>
            <person name="Grenville-Briggs L."/>
            <person name="Horner N."/>
            <person name="Hostetler J."/>
            <person name="Jiang R.H."/>
            <person name="Johnson J."/>
            <person name="Krajaejun T."/>
            <person name="Lin H."/>
            <person name="Meijer H.J."/>
            <person name="Moore B."/>
            <person name="Morris P."/>
            <person name="Phuntmart V."/>
            <person name="Puiu D."/>
            <person name="Shetty J."/>
            <person name="Stajich J.E."/>
            <person name="Tripathy S."/>
            <person name="Wawra S."/>
            <person name="van West P."/>
            <person name="Whitty B.R."/>
            <person name="Coutinho P.M."/>
            <person name="Henrissat B."/>
            <person name="Martin F."/>
            <person name="Thomas P.D."/>
            <person name="Tyler B.M."/>
            <person name="De Vries R.P."/>
            <person name="Kamoun S."/>
            <person name="Yandell M."/>
            <person name="Tisserat N."/>
            <person name="Buell C.R."/>
        </authorList>
    </citation>
    <scope>NUCLEOTIDE SEQUENCE</scope>
    <source>
        <strain evidence="2">DAOM:BR144</strain>
    </source>
</reference>
<reference evidence="1" key="3">
    <citation type="submission" date="2014-11" db="UniProtKB">
        <authorList>
            <consortium name="EnsemblProtists"/>
        </authorList>
    </citation>
    <scope>IDENTIFICATION</scope>
    <source>
        <strain evidence="1">DAOM BR144</strain>
    </source>
</reference>
<proteinExistence type="predicted"/>
<keyword evidence="2" id="KW-1185">Reference proteome</keyword>
<dbReference type="InParanoid" id="K3WBG6"/>
<evidence type="ECO:0000313" key="1">
    <source>
        <dbReference type="EnsemblProtists" id="PYU1_T002307"/>
    </source>
</evidence>